<keyword evidence="1" id="KW-0175">Coiled coil</keyword>
<proteinExistence type="predicted"/>
<sequence>MKKNILTILLLSFTYLGFSQTTISGVVTYYFNEYQGNKTDIGASVTIIDSAKVKTFDYKLYENYYYGKTYQNLYFSSQARYEKYLEAFKKTEGKKKYAEDNERFQKGMADAKKDMDRQMEQITLYKSETPEKSAKISTDLYMQILKLDDDLPKKTVDGSGNYSLNVKPGVYYVLIKSKNRKSSYDILENDGKIYIKKIKISENENKDVSHNFEL</sequence>
<dbReference type="STRING" id="415425.SAMN05444363_0034"/>
<feature type="chain" id="PRO_5012838936" evidence="2">
    <location>
        <begin position="25"/>
        <end position="214"/>
    </location>
</feature>
<dbReference type="AlphaFoldDB" id="A0A1M6HJU5"/>
<evidence type="ECO:0000313" key="4">
    <source>
        <dbReference type="Proteomes" id="UP000184488"/>
    </source>
</evidence>
<protein>
    <submittedName>
        <fullName evidence="3">Uncharacterized protein</fullName>
    </submittedName>
</protein>
<accession>A0A1M6HJU5</accession>
<feature type="coiled-coil region" evidence="1">
    <location>
        <begin position="101"/>
        <end position="128"/>
    </location>
</feature>
<organism evidence="3 4">
    <name type="scientific">Flavobacterium terrae</name>
    <dbReference type="NCBI Taxonomy" id="415425"/>
    <lineage>
        <taxon>Bacteria</taxon>
        <taxon>Pseudomonadati</taxon>
        <taxon>Bacteroidota</taxon>
        <taxon>Flavobacteriia</taxon>
        <taxon>Flavobacteriales</taxon>
        <taxon>Flavobacteriaceae</taxon>
        <taxon>Flavobacterium</taxon>
    </lineage>
</organism>
<keyword evidence="2" id="KW-0732">Signal</keyword>
<gene>
    <name evidence="3" type="ORF">SAMN05444363_0034</name>
</gene>
<keyword evidence="4" id="KW-1185">Reference proteome</keyword>
<dbReference type="RefSeq" id="WP_073312316.1">
    <property type="nucleotide sequence ID" value="NZ_FQZI01000015.1"/>
</dbReference>
<evidence type="ECO:0000313" key="3">
    <source>
        <dbReference type="EMBL" id="SHJ22431.1"/>
    </source>
</evidence>
<feature type="signal peptide" evidence="2">
    <location>
        <begin position="1"/>
        <end position="24"/>
    </location>
</feature>
<dbReference type="Proteomes" id="UP000184488">
    <property type="component" value="Unassembled WGS sequence"/>
</dbReference>
<evidence type="ECO:0000256" key="2">
    <source>
        <dbReference type="SAM" id="SignalP"/>
    </source>
</evidence>
<name>A0A1M6HJU5_9FLAO</name>
<reference evidence="4" key="1">
    <citation type="submission" date="2016-11" db="EMBL/GenBank/DDBJ databases">
        <authorList>
            <person name="Varghese N."/>
            <person name="Submissions S."/>
        </authorList>
    </citation>
    <scope>NUCLEOTIDE SEQUENCE [LARGE SCALE GENOMIC DNA]</scope>
    <source>
        <strain evidence="4">DSM 18829</strain>
    </source>
</reference>
<dbReference type="EMBL" id="FQZI01000015">
    <property type="protein sequence ID" value="SHJ22431.1"/>
    <property type="molecule type" value="Genomic_DNA"/>
</dbReference>
<evidence type="ECO:0000256" key="1">
    <source>
        <dbReference type="SAM" id="Coils"/>
    </source>
</evidence>
<dbReference type="OrthoDB" id="605297at2"/>